<organism evidence="2 3">
    <name type="scientific">Thiobacter aerophilum</name>
    <dbReference type="NCBI Taxonomy" id="3121275"/>
    <lineage>
        <taxon>Bacteria</taxon>
        <taxon>Pseudomonadati</taxon>
        <taxon>Pseudomonadota</taxon>
        <taxon>Betaproteobacteria</taxon>
        <taxon>Burkholderiales</taxon>
        <taxon>Thiobacteraceae</taxon>
        <taxon>Thiobacter</taxon>
    </lineage>
</organism>
<dbReference type="Proteomes" id="UP001482231">
    <property type="component" value="Unassembled WGS sequence"/>
</dbReference>
<accession>A0ABV0EGS7</accession>
<evidence type="ECO:0000313" key="3">
    <source>
        <dbReference type="Proteomes" id="UP001482231"/>
    </source>
</evidence>
<dbReference type="RefSeq" id="WP_347308852.1">
    <property type="nucleotide sequence ID" value="NZ_JBAJEX010000010.1"/>
</dbReference>
<feature type="chain" id="PRO_5047142942" evidence="1">
    <location>
        <begin position="19"/>
        <end position="279"/>
    </location>
</feature>
<comment type="caution">
    <text evidence="2">The sequence shown here is derived from an EMBL/GenBank/DDBJ whole genome shotgun (WGS) entry which is preliminary data.</text>
</comment>
<dbReference type="EMBL" id="JBAJEX010000010">
    <property type="protein sequence ID" value="MEO1767741.1"/>
    <property type="molecule type" value="Genomic_DNA"/>
</dbReference>
<reference evidence="2 3" key="1">
    <citation type="submission" date="2024-02" db="EMBL/GenBank/DDBJ databases">
        <title>New thermophilic sulfur-oxidizing bacteria from a hot springs of the Uzon caldera (Kamchatka, Russia).</title>
        <authorList>
            <person name="Dukat A.M."/>
            <person name="Elcheninov A.G."/>
            <person name="Frolov E.N."/>
        </authorList>
    </citation>
    <scope>NUCLEOTIDE SEQUENCE [LARGE SCALE GENOMIC DNA]</scope>
    <source>
        <strain evidence="2 3">AK1</strain>
    </source>
</reference>
<keyword evidence="1" id="KW-0732">Signal</keyword>
<name>A0ABV0EGS7_9BURK</name>
<gene>
    <name evidence="2" type="ORF">V6E02_11010</name>
</gene>
<sequence>MRRLLLLFLLASLAPAHAQPTAPAALELGVFPYLSTRALLNTYEPLQRFLENRLGRPVLVVTAPDMRTFVERTLTGAYPLVVTAPHFARLAQVDAGYRPLLRPQRDLAAVFIVPHGGPVRSLADLRGKILATPDSLAIVTQQAINMLREQGLEPGRDVILRQMPSHNSSALAVREGAVDAAVLSNTAFLQLPLEQREGLALLARGRSLPHVMILARSDLGAAEAARFARLIQEFVEQTAEGRQFIDKLGYLGLRPPTEAELKSLDPYLPELRAALRAPR</sequence>
<evidence type="ECO:0000313" key="2">
    <source>
        <dbReference type="EMBL" id="MEO1767741.1"/>
    </source>
</evidence>
<dbReference type="PANTHER" id="PTHR35841:SF1">
    <property type="entry name" value="PHOSPHONATES-BINDING PERIPLASMIC PROTEIN"/>
    <property type="match status" value="1"/>
</dbReference>
<dbReference type="Pfam" id="PF12974">
    <property type="entry name" value="Phosphonate-bd"/>
    <property type="match status" value="1"/>
</dbReference>
<feature type="signal peptide" evidence="1">
    <location>
        <begin position="1"/>
        <end position="18"/>
    </location>
</feature>
<dbReference type="PANTHER" id="PTHR35841">
    <property type="entry name" value="PHOSPHONATES-BINDING PERIPLASMIC PROTEIN"/>
    <property type="match status" value="1"/>
</dbReference>
<proteinExistence type="predicted"/>
<protein>
    <submittedName>
        <fullName evidence="2">Phosphate/phosphite/phosphonate ABC transporter substrate-binding protein</fullName>
    </submittedName>
</protein>
<evidence type="ECO:0000256" key="1">
    <source>
        <dbReference type="SAM" id="SignalP"/>
    </source>
</evidence>
<dbReference type="SUPFAM" id="SSF53850">
    <property type="entry name" value="Periplasmic binding protein-like II"/>
    <property type="match status" value="1"/>
</dbReference>
<keyword evidence="3" id="KW-1185">Reference proteome</keyword>
<dbReference type="Gene3D" id="3.40.190.10">
    <property type="entry name" value="Periplasmic binding protein-like II"/>
    <property type="match status" value="2"/>
</dbReference>